<dbReference type="InterPro" id="IPR018484">
    <property type="entry name" value="FGGY_N"/>
</dbReference>
<dbReference type="InterPro" id="IPR043129">
    <property type="entry name" value="ATPase_NBD"/>
</dbReference>
<evidence type="ECO:0000256" key="1">
    <source>
        <dbReference type="ARBA" id="ARBA00009156"/>
    </source>
</evidence>
<evidence type="ECO:0000313" key="5">
    <source>
        <dbReference type="EMBL" id="VIP01662.1"/>
    </source>
</evidence>
<reference evidence="5" key="1">
    <citation type="submission" date="2019-04" db="EMBL/GenBank/DDBJ databases">
        <authorList>
            <consortium name="Science for Life Laboratories"/>
        </authorList>
    </citation>
    <scope>NUCLEOTIDE SEQUENCE</scope>
    <source>
        <strain evidence="5">MBLW1</strain>
    </source>
</reference>
<gene>
    <name evidence="5" type="ORF">GMBLW1_22980</name>
</gene>
<evidence type="ECO:0000259" key="4">
    <source>
        <dbReference type="Pfam" id="PF00370"/>
    </source>
</evidence>
<dbReference type="InterPro" id="IPR000577">
    <property type="entry name" value="Carb_kinase_FGGY"/>
</dbReference>
<protein>
    <recommendedName>
        <fullName evidence="4">Carbohydrate kinase FGGY N-terminal domain-containing protein</fullName>
    </recommendedName>
</protein>
<dbReference type="SUPFAM" id="SSF53067">
    <property type="entry name" value="Actin-like ATPase domain"/>
    <property type="match status" value="2"/>
</dbReference>
<organism evidence="5">
    <name type="scientific">Tuwongella immobilis</name>
    <dbReference type="NCBI Taxonomy" id="692036"/>
    <lineage>
        <taxon>Bacteria</taxon>
        <taxon>Pseudomonadati</taxon>
        <taxon>Planctomycetota</taxon>
        <taxon>Planctomycetia</taxon>
        <taxon>Gemmatales</taxon>
        <taxon>Gemmataceae</taxon>
        <taxon>Tuwongella</taxon>
    </lineage>
</organism>
<keyword evidence="6" id="KW-1185">Reference proteome</keyword>
<dbReference type="RefSeq" id="WP_162656878.1">
    <property type="nucleotide sequence ID" value="NZ_LR593887.1"/>
</dbReference>
<dbReference type="PANTHER" id="PTHR43095">
    <property type="entry name" value="SUGAR KINASE"/>
    <property type="match status" value="1"/>
</dbReference>
<dbReference type="EMBL" id="LR593887">
    <property type="protein sequence ID" value="VTR99074.1"/>
    <property type="molecule type" value="Genomic_DNA"/>
</dbReference>
<dbReference type="PANTHER" id="PTHR43095:SF2">
    <property type="entry name" value="GLUCONOKINASE"/>
    <property type="match status" value="1"/>
</dbReference>
<accession>A0A6C2YL69</accession>
<dbReference type="Gene3D" id="3.30.420.40">
    <property type="match status" value="2"/>
</dbReference>
<dbReference type="GO" id="GO:0005975">
    <property type="term" value="P:carbohydrate metabolic process"/>
    <property type="evidence" value="ECO:0007669"/>
    <property type="project" value="InterPro"/>
</dbReference>
<name>A0A6C2YL69_9BACT</name>
<dbReference type="Pfam" id="PF00370">
    <property type="entry name" value="FGGY_N"/>
    <property type="match status" value="1"/>
</dbReference>
<dbReference type="InParanoid" id="A0A6C2YL69"/>
<keyword evidence="3 5" id="KW-0418">Kinase</keyword>
<proteinExistence type="inferred from homology"/>
<dbReference type="AlphaFoldDB" id="A0A6C2YL69"/>
<keyword evidence="2" id="KW-0808">Transferase</keyword>
<dbReference type="Proteomes" id="UP000464378">
    <property type="component" value="Chromosome"/>
</dbReference>
<sequence length="443" mass="47645">MNVLALDIGTSTIKAAVLDQVSGEPLRPPVKVPYPIDRPTPDAAEIQPDALWTAVQTAAQQAVTAFGDAAAISGIGLSCLTPALVLLDAADQPLTPIWIHLDRRSRPLARRMWAAVGEEFLAEVGIRPLPGGMSALCYAHQVEQSPELRDRVKSYLHVNGWVSLRLTGNRAFDPGNASFSGLFGTMTTRQWSDRWCELFGVDRGWLPPVVCGSTTIGELRPEIASAWGLPSGIPVKIGTADTSSAILAANLGPNDMLHSVGTTQVLATLPQRATPDAARLTRMLGVGTGYVYVTHNPVGGVALDWIHKLSYSDQSADQFYGETIRHALTHETDVVLDPPFLGGDRLEIEARAANFRNLSLGTDRLDLLTAVLQGMRTGHRMAYTALDRGDQPLERVHLTGGGAEIIRKLLPEYADISISPLEEGALRGIARLWDSCWSAGSSG</sequence>
<evidence type="ECO:0000256" key="2">
    <source>
        <dbReference type="ARBA" id="ARBA00022679"/>
    </source>
</evidence>
<dbReference type="KEGG" id="tim:GMBLW1_22980"/>
<dbReference type="InterPro" id="IPR050406">
    <property type="entry name" value="FGGY_Carb_Kinase"/>
</dbReference>
<evidence type="ECO:0000256" key="3">
    <source>
        <dbReference type="ARBA" id="ARBA00022777"/>
    </source>
</evidence>
<dbReference type="GO" id="GO:0016301">
    <property type="term" value="F:kinase activity"/>
    <property type="evidence" value="ECO:0007669"/>
    <property type="project" value="UniProtKB-KW"/>
</dbReference>
<comment type="similarity">
    <text evidence="1">Belongs to the FGGY kinase family.</text>
</comment>
<feature type="domain" description="Carbohydrate kinase FGGY N-terminal" evidence="4">
    <location>
        <begin position="3"/>
        <end position="247"/>
    </location>
</feature>
<dbReference type="EMBL" id="LR586016">
    <property type="protein sequence ID" value="VIP01662.1"/>
    <property type="molecule type" value="Genomic_DNA"/>
</dbReference>
<evidence type="ECO:0000313" key="6">
    <source>
        <dbReference type="Proteomes" id="UP000464378"/>
    </source>
</evidence>
<dbReference type="PIRSF" id="PIRSF000538">
    <property type="entry name" value="GlpK"/>
    <property type="match status" value="1"/>
</dbReference>